<dbReference type="EMBL" id="WUAV01000003">
    <property type="protein sequence ID" value="KAF1760163.1"/>
    <property type="molecule type" value="Genomic_DNA"/>
</dbReference>
<organism evidence="2 3">
    <name type="scientific">Caenorhabditis remanei</name>
    <name type="common">Caenorhabditis vulgaris</name>
    <dbReference type="NCBI Taxonomy" id="31234"/>
    <lineage>
        <taxon>Eukaryota</taxon>
        <taxon>Metazoa</taxon>
        <taxon>Ecdysozoa</taxon>
        <taxon>Nematoda</taxon>
        <taxon>Chromadorea</taxon>
        <taxon>Rhabditida</taxon>
        <taxon>Rhabditina</taxon>
        <taxon>Rhabditomorpha</taxon>
        <taxon>Rhabditoidea</taxon>
        <taxon>Rhabditidae</taxon>
        <taxon>Peloderinae</taxon>
        <taxon>Caenorhabditis</taxon>
    </lineage>
</organism>
<evidence type="ECO:0000313" key="3">
    <source>
        <dbReference type="Proteomes" id="UP000483820"/>
    </source>
</evidence>
<dbReference type="GeneID" id="9797997"/>
<evidence type="ECO:0000256" key="1">
    <source>
        <dbReference type="SAM" id="Phobius"/>
    </source>
</evidence>
<comment type="caution">
    <text evidence="2">The sequence shown here is derived from an EMBL/GenBank/DDBJ whole genome shotgun (WGS) entry which is preliminary data.</text>
</comment>
<gene>
    <name evidence="2" type="ORF">GCK72_008409</name>
</gene>
<accession>A0A6A5H0I5</accession>
<dbReference type="Proteomes" id="UP000483820">
    <property type="component" value="Chromosome III"/>
</dbReference>
<feature type="transmembrane region" description="Helical" evidence="1">
    <location>
        <begin position="88"/>
        <end position="113"/>
    </location>
</feature>
<feature type="transmembrane region" description="Helical" evidence="1">
    <location>
        <begin position="64"/>
        <end position="82"/>
    </location>
</feature>
<dbReference type="RefSeq" id="XP_003091216.2">
    <property type="nucleotide sequence ID" value="XM_003091168.2"/>
</dbReference>
<proteinExistence type="predicted"/>
<feature type="transmembrane region" description="Helical" evidence="1">
    <location>
        <begin position="259"/>
        <end position="279"/>
    </location>
</feature>
<keyword evidence="1" id="KW-0472">Membrane</keyword>
<evidence type="ECO:0000313" key="2">
    <source>
        <dbReference type="EMBL" id="KAF1760163.1"/>
    </source>
</evidence>
<dbReference type="KEGG" id="crq:GCK72_008409"/>
<protein>
    <submittedName>
        <fullName evidence="2">Uncharacterized protein</fullName>
    </submittedName>
</protein>
<feature type="transmembrane region" description="Helical" evidence="1">
    <location>
        <begin position="291"/>
        <end position="309"/>
    </location>
</feature>
<keyword evidence="1" id="KW-1133">Transmembrane helix</keyword>
<dbReference type="AlphaFoldDB" id="A0A6A5H0I5"/>
<name>A0A6A5H0I5_CAERE</name>
<sequence length="394" mass="43710">MLTILTGEFSKSSVTMVIDEYSVPFMNGVQTSFQMVSHVLIFLKQFAPRDSNFVKTIHIPTLQSVAGISTIALVGLSNIVSSKHYTPINLMDVLCIIFGSFTLGTGISILIKLSSEVSDGYRRVILSGRMKTRAEIIHLCDGLPNIESMMSLKNSGRQQTETFIISFKDPTNAEEFTRNINDNYDELNLKAYLATNTELLNALKIRRINGRNMNVEYSDEFEKGIEVGEGLVSSLVMETLVKSKLESEKTIVKIRKWKVELCSVFNSGILLTSTLALLYGYSSMPQGGFTFLYLYGAIFGIAGVFLGLIGNVNLTKEKHPESICLIANKAESKRGKRMMKQAGFEVIEVVEGENDVIILGHHSNTEIVANARMIMTRELTPDIGELGVVNVEMF</sequence>
<reference evidence="2 3" key="1">
    <citation type="submission" date="2019-12" db="EMBL/GenBank/DDBJ databases">
        <title>Chromosome-level assembly of the Caenorhabditis remanei genome.</title>
        <authorList>
            <person name="Teterina A.A."/>
            <person name="Willis J.H."/>
            <person name="Phillips P.C."/>
        </authorList>
    </citation>
    <scope>NUCLEOTIDE SEQUENCE [LARGE SCALE GENOMIC DNA]</scope>
    <source>
        <strain evidence="2 3">PX506</strain>
        <tissue evidence="2">Whole organism</tissue>
    </source>
</reference>
<keyword evidence="1" id="KW-0812">Transmembrane</keyword>
<dbReference type="CTD" id="9797997"/>